<dbReference type="STRING" id="1051646.IX91_07780"/>
<dbReference type="KEGG" id="vtu:IX91_07780"/>
<dbReference type="GeneID" id="23444617"/>
<evidence type="ECO:0000313" key="4">
    <source>
        <dbReference type="Proteomes" id="UP000030071"/>
    </source>
</evidence>
<dbReference type="PATRIC" id="fig|1051646.9.peg.1538"/>
<evidence type="ECO:0000313" key="1">
    <source>
        <dbReference type="EMBL" id="AIW14100.1"/>
    </source>
</evidence>
<dbReference type="Proteomes" id="UP000030071">
    <property type="component" value="Chromosome 1"/>
</dbReference>
<evidence type="ECO:0000313" key="2">
    <source>
        <dbReference type="EMBL" id="EGU57035.1"/>
    </source>
</evidence>
<dbReference type="EMBL" id="AFWI01000096">
    <property type="protein sequence ID" value="EGU57035.1"/>
    <property type="molecule type" value="Genomic_DNA"/>
</dbReference>
<dbReference type="AlphaFoldDB" id="F9T3H8"/>
<dbReference type="RefSeq" id="WP_004744060.1">
    <property type="nucleotide sequence ID" value="NZ_AFWI01000096.1"/>
</dbReference>
<protein>
    <submittedName>
        <fullName evidence="1">Uncharacterized protein</fullName>
    </submittedName>
</protein>
<dbReference type="Proteomes" id="UP000003836">
    <property type="component" value="Unassembled WGS sequence"/>
</dbReference>
<proteinExistence type="predicted"/>
<accession>F9T3H8</accession>
<reference evidence="1 4" key="3">
    <citation type="submission" date="2014-08" db="EMBL/GenBank/DDBJ databases">
        <title>First Complete Genome Sequence of the Shellfish Pathogen Vibrio tubiashii.</title>
        <authorList>
            <person name="Richards G.P."/>
            <person name="Needleman D.S."/>
            <person name="Watson M.A."/>
            <person name="Bono J.L."/>
        </authorList>
    </citation>
    <scope>NUCLEOTIDE SEQUENCE [LARGE SCALE GENOMIC DNA]</scope>
    <source>
        <strain evidence="1 4">ATCC 19109</strain>
    </source>
</reference>
<evidence type="ECO:0000313" key="3">
    <source>
        <dbReference type="Proteomes" id="UP000003836"/>
    </source>
</evidence>
<gene>
    <name evidence="1" type="ORF">IX91_07780</name>
    <name evidence="2" type="ORF">VITU9109_11830</name>
</gene>
<keyword evidence="3" id="KW-1185">Reference proteome</keyword>
<name>F9T3H8_9VIBR</name>
<dbReference type="HOGENOM" id="CLU_694337_0_0_6"/>
<reference evidence="2" key="1">
    <citation type="submission" date="2011-08" db="EMBL/GenBank/DDBJ databases">
        <authorList>
            <person name="Hoffman M."/>
            <person name="Strain E.A."/>
            <person name="Brown E."/>
            <person name="Allard M.W."/>
        </authorList>
    </citation>
    <scope>NUCLEOTIDE SEQUENCE</scope>
    <source>
        <strain evidence="2">ATCC 19109</strain>
    </source>
</reference>
<sequence>MSKQKNYKHIYENMLKVLPDKPWVKSYSNIISGGKSPSLPTLMNNSLVYGLHLYETRGDLLKDNYEHGIVAEAMSTCNAFLYIYSSLGKDNKNQILKRFQSAFFQPNDMRAINYELFMCFYLTNQGHEIEIKDNDISGDTYDFLIKTNDNEHIQLECKSFSYDKGLYVSGEDASDIYKAILSQDHGLVCNIDNQVTVYSIEIEQGVPKNKTTKEEFVTEIIKLLHSPSEESDCKIKVHRQIYDDVANISDVDSHLDLPIKNHGVEVGRIASSPNGNSGRFCLIITTHVKGSLQREFENVCKRAAKEQLPSTRASCISVEISNSQVFSFFEGNRSIENKIRNIFKQRHLTSILLFNNTQGEIASDGTHFYMSPLVKEFKNSNSKFFDTSSLKSVDTAI</sequence>
<reference evidence="2 3" key="2">
    <citation type="journal article" date="2012" name="Int. J. Syst. Evol. Microbiol.">
        <title>Vibrio caribbeanicus sp. nov., isolated from the marine sponge Scleritoderma cyanea.</title>
        <authorList>
            <person name="Hoffmann M."/>
            <person name="Monday S.R."/>
            <person name="Allard M.W."/>
            <person name="Strain E.A."/>
            <person name="Whittaker P."/>
            <person name="Naum M."/>
            <person name="McCarthy P.J."/>
            <person name="Lopez J.V."/>
            <person name="Fischer M."/>
            <person name="Brown E.W."/>
        </authorList>
    </citation>
    <scope>NUCLEOTIDE SEQUENCE [LARGE SCALE GENOMIC DNA]</scope>
    <source>
        <strain evidence="2 3">ATCC 19109</strain>
    </source>
</reference>
<organism evidence="1 4">
    <name type="scientific">Vibrio tubiashii ATCC 19109</name>
    <dbReference type="NCBI Taxonomy" id="1051646"/>
    <lineage>
        <taxon>Bacteria</taxon>
        <taxon>Pseudomonadati</taxon>
        <taxon>Pseudomonadota</taxon>
        <taxon>Gammaproteobacteria</taxon>
        <taxon>Vibrionales</taxon>
        <taxon>Vibrionaceae</taxon>
        <taxon>Vibrio</taxon>
        <taxon>Vibrio oreintalis group</taxon>
    </lineage>
</organism>
<dbReference type="EMBL" id="CP009354">
    <property type="protein sequence ID" value="AIW14100.1"/>
    <property type="molecule type" value="Genomic_DNA"/>
</dbReference>